<dbReference type="RefSeq" id="XP_007316543.1">
    <property type="nucleotide sequence ID" value="XM_007316481.1"/>
</dbReference>
<reference evidence="3" key="1">
    <citation type="submission" date="2011-04" db="EMBL/GenBank/DDBJ databases">
        <title>Evolution of plant cell wall degrading machinery underlies the functional diversity of forest fungi.</title>
        <authorList>
            <consortium name="US DOE Joint Genome Institute (JGI-PGF)"/>
            <person name="Eastwood D.C."/>
            <person name="Floudas D."/>
            <person name="Binder M."/>
            <person name="Majcherczyk A."/>
            <person name="Schneider P."/>
            <person name="Aerts A."/>
            <person name="Asiegbu F.O."/>
            <person name="Baker S.E."/>
            <person name="Barry K."/>
            <person name="Bendiksby M."/>
            <person name="Blumentritt M."/>
            <person name="Coutinho P.M."/>
            <person name="Cullen D."/>
            <person name="Cullen D."/>
            <person name="Gathman A."/>
            <person name="Goodell B."/>
            <person name="Henrissat B."/>
            <person name="Ihrmark K."/>
            <person name="Kauserud H."/>
            <person name="Kohler A."/>
            <person name="LaButti K."/>
            <person name="Lapidus A."/>
            <person name="Lavin J.L."/>
            <person name="Lee Y.-H."/>
            <person name="Lindquist E."/>
            <person name="Lilly W."/>
            <person name="Lucas S."/>
            <person name="Morin E."/>
            <person name="Murat C."/>
            <person name="Oguiza J.A."/>
            <person name="Park J."/>
            <person name="Pisabarro A.G."/>
            <person name="Riley R."/>
            <person name="Rosling A."/>
            <person name="Salamov A."/>
            <person name="Schmidt O."/>
            <person name="Schmutz J."/>
            <person name="Skrede I."/>
            <person name="Stenlid J."/>
            <person name="Wiebenga A."/>
            <person name="Xie X."/>
            <person name="Kues U."/>
            <person name="Hibbett D.S."/>
            <person name="Hoffmeister D."/>
            <person name="Hogberg N."/>
            <person name="Martin F."/>
            <person name="Grigoriev I.V."/>
            <person name="Watkinson S.C."/>
        </authorList>
    </citation>
    <scope>NUCLEOTIDE SEQUENCE</scope>
    <source>
        <strain evidence="3">S7.9</strain>
    </source>
</reference>
<organism>
    <name type="scientific">Serpula lacrymans var. lacrymans (strain S7.9)</name>
    <name type="common">Dry rot fungus</name>
    <dbReference type="NCBI Taxonomy" id="578457"/>
    <lineage>
        <taxon>Eukaryota</taxon>
        <taxon>Fungi</taxon>
        <taxon>Dikarya</taxon>
        <taxon>Basidiomycota</taxon>
        <taxon>Agaricomycotina</taxon>
        <taxon>Agaricomycetes</taxon>
        <taxon>Agaricomycetidae</taxon>
        <taxon>Boletales</taxon>
        <taxon>Coniophorineae</taxon>
        <taxon>Serpulaceae</taxon>
        <taxon>Serpula</taxon>
    </lineage>
</organism>
<protein>
    <recommendedName>
        <fullName evidence="4">Mitochondrial zinc maintenance protein 1, mitochondrial</fullName>
    </recommendedName>
</protein>
<gene>
    <name evidence="3" type="ORF">SERLADRAFT_463363</name>
</gene>
<evidence type="ECO:0000256" key="2">
    <source>
        <dbReference type="SAM" id="SignalP"/>
    </source>
</evidence>
<feature type="region of interest" description="Disordered" evidence="1">
    <location>
        <begin position="124"/>
        <end position="156"/>
    </location>
</feature>
<evidence type="ECO:0008006" key="4">
    <source>
        <dbReference type="Google" id="ProtNLM"/>
    </source>
</evidence>
<keyword evidence="2" id="KW-0732">Signal</keyword>
<proteinExistence type="predicted"/>
<evidence type="ECO:0000256" key="1">
    <source>
        <dbReference type="SAM" id="MobiDB-lite"/>
    </source>
</evidence>
<dbReference type="HOGENOM" id="CLU_120113_0_0_1"/>
<evidence type="ECO:0000313" key="3">
    <source>
        <dbReference type="EMBL" id="EGO26370.1"/>
    </source>
</evidence>
<dbReference type="AlphaFoldDB" id="F8NS08"/>
<name>F8NS08_SERL9</name>
<dbReference type="OrthoDB" id="2770090at2759"/>
<sequence>MPAQHPLPRSFISLYRLFLRTAGAAVLQHPGATSNIRRLWRPTFEGAAQVTRQLQCNSVTARERENLERWLADWENRMDNSLSLLCTSAQSSGVSHRLTRNLNRIIRSHRDWVRREYCNHRQTWRPQLDPSSPEYLPKPIPLEGSRPGKAQEKKRKIRQFDENGWKALGEVVRMAEGRHSITLGRIRLKRDAS</sequence>
<feature type="chain" id="PRO_5003375921" description="Mitochondrial zinc maintenance protein 1, mitochondrial" evidence="2">
    <location>
        <begin position="25"/>
        <end position="193"/>
    </location>
</feature>
<feature type="signal peptide" evidence="2">
    <location>
        <begin position="1"/>
        <end position="24"/>
    </location>
</feature>
<dbReference type="Proteomes" id="UP000008064">
    <property type="component" value="Unassembled WGS sequence"/>
</dbReference>
<dbReference type="EMBL" id="GL945432">
    <property type="protein sequence ID" value="EGO26370.1"/>
    <property type="molecule type" value="Genomic_DNA"/>
</dbReference>
<accession>F8NS08</accession>
<dbReference type="GeneID" id="18818544"/>
<dbReference type="KEGG" id="sla:SERLADRAFT_463363"/>